<dbReference type="Proteomes" id="UP000193207">
    <property type="component" value="Unassembled WGS sequence"/>
</dbReference>
<evidence type="ECO:0000313" key="1">
    <source>
        <dbReference type="EMBL" id="SLN19124.1"/>
    </source>
</evidence>
<sequence length="244" mass="27830">MNDAVKTLLRDVRDALYVDQPYLEIAGRDEAVVVEGTYLLLAKLPAYRDRGPLAEHRIKIEIPADYPATEPRVTMLDESIPKHDSFHCSSAGVCCVTVFETWVVTQKDPSIGAFLEGPLRNFFLSQLLRREGRDWPFDEWGHGIDGWIDAVAELIGCRPRKTEVRNVLERRRDDDPLDMEAGCPCGGRLSAEECCGTPLQDFWMQVSAETAEAWLGRLVDLTPKLSPREVQRRIHRNRPFRRVQ</sequence>
<gene>
    <name evidence="1" type="ORF">ROH8110_00616</name>
</gene>
<name>A0A1X6YF62_9RHOB</name>
<protein>
    <submittedName>
        <fullName evidence="1">Uncharacterized protein</fullName>
    </submittedName>
</protein>
<evidence type="ECO:0000313" key="2">
    <source>
        <dbReference type="Proteomes" id="UP000193207"/>
    </source>
</evidence>
<accession>A0A1X6YF62</accession>
<organism evidence="1 2">
    <name type="scientific">Roseovarius halotolerans</name>
    <dbReference type="NCBI Taxonomy" id="505353"/>
    <lineage>
        <taxon>Bacteria</taxon>
        <taxon>Pseudomonadati</taxon>
        <taxon>Pseudomonadota</taxon>
        <taxon>Alphaproteobacteria</taxon>
        <taxon>Rhodobacterales</taxon>
        <taxon>Roseobacteraceae</taxon>
        <taxon>Roseovarius</taxon>
    </lineage>
</organism>
<dbReference type="EMBL" id="FWFU01000001">
    <property type="protein sequence ID" value="SLN19124.1"/>
    <property type="molecule type" value="Genomic_DNA"/>
</dbReference>
<keyword evidence="2" id="KW-1185">Reference proteome</keyword>
<reference evidence="1 2" key="1">
    <citation type="submission" date="2017-03" db="EMBL/GenBank/DDBJ databases">
        <authorList>
            <person name="Afonso C.L."/>
            <person name="Miller P.J."/>
            <person name="Scott M.A."/>
            <person name="Spackman E."/>
            <person name="Goraichik I."/>
            <person name="Dimitrov K.M."/>
            <person name="Suarez D.L."/>
            <person name="Swayne D.E."/>
        </authorList>
    </citation>
    <scope>NUCLEOTIDE SEQUENCE [LARGE SCALE GENOMIC DNA]</scope>
    <source>
        <strain evidence="1 2">CECT 8110</strain>
    </source>
</reference>
<proteinExistence type="predicted"/>
<dbReference type="AlphaFoldDB" id="A0A1X6YF62"/>